<protein>
    <submittedName>
        <fullName evidence="2">Uncharacterized protein</fullName>
    </submittedName>
</protein>
<feature type="region of interest" description="Disordered" evidence="1">
    <location>
        <begin position="110"/>
        <end position="144"/>
    </location>
</feature>
<dbReference type="AlphaFoldDB" id="A0A9P3G9A5"/>
<accession>A0A9P3G9A5</accession>
<sequence>MKSYFAQVRRRYAALHLHLRPRTMPVTRIGRRPRLTALLSTIAAVSGLNFARPNAEVCEDAALEDFDVPKNCLHKLVPALARCHPFIRHPGSRSSSLRRSQASAVYPARRRNIHGRRRVGREPRGSLQSDALVCPPEHSGQSDKRAYLAHEEMESHAMCLR</sequence>
<evidence type="ECO:0000313" key="3">
    <source>
        <dbReference type="Proteomes" id="UP000703269"/>
    </source>
</evidence>
<proteinExistence type="predicted"/>
<dbReference type="EMBL" id="BPQB01000014">
    <property type="protein sequence ID" value="GJE89805.1"/>
    <property type="molecule type" value="Genomic_DNA"/>
</dbReference>
<name>A0A9P3G9A5_9APHY</name>
<dbReference type="Proteomes" id="UP000703269">
    <property type="component" value="Unassembled WGS sequence"/>
</dbReference>
<evidence type="ECO:0000256" key="1">
    <source>
        <dbReference type="SAM" id="MobiDB-lite"/>
    </source>
</evidence>
<reference evidence="2 3" key="1">
    <citation type="submission" date="2021-08" db="EMBL/GenBank/DDBJ databases">
        <title>Draft Genome Sequence of Phanerochaete sordida strain YK-624.</title>
        <authorList>
            <person name="Mori T."/>
            <person name="Dohra H."/>
            <person name="Suzuki T."/>
            <person name="Kawagishi H."/>
            <person name="Hirai H."/>
        </authorList>
    </citation>
    <scope>NUCLEOTIDE SEQUENCE [LARGE SCALE GENOMIC DNA]</scope>
    <source>
        <strain evidence="2 3">YK-624</strain>
    </source>
</reference>
<comment type="caution">
    <text evidence="2">The sequence shown here is derived from an EMBL/GenBank/DDBJ whole genome shotgun (WGS) entry which is preliminary data.</text>
</comment>
<gene>
    <name evidence="2" type="ORF">PsYK624_059130</name>
</gene>
<organism evidence="2 3">
    <name type="scientific">Phanerochaete sordida</name>
    <dbReference type="NCBI Taxonomy" id="48140"/>
    <lineage>
        <taxon>Eukaryota</taxon>
        <taxon>Fungi</taxon>
        <taxon>Dikarya</taxon>
        <taxon>Basidiomycota</taxon>
        <taxon>Agaricomycotina</taxon>
        <taxon>Agaricomycetes</taxon>
        <taxon>Polyporales</taxon>
        <taxon>Phanerochaetaceae</taxon>
        <taxon>Phanerochaete</taxon>
    </lineage>
</organism>
<keyword evidence="3" id="KW-1185">Reference proteome</keyword>
<evidence type="ECO:0000313" key="2">
    <source>
        <dbReference type="EMBL" id="GJE89805.1"/>
    </source>
</evidence>
<feature type="compositionally biased region" description="Basic residues" evidence="1">
    <location>
        <begin position="110"/>
        <end position="119"/>
    </location>
</feature>